<evidence type="ECO:0000259" key="1">
    <source>
        <dbReference type="PROSITE" id="PS50181"/>
    </source>
</evidence>
<feature type="domain" description="F-box" evidence="1">
    <location>
        <begin position="17"/>
        <end position="63"/>
    </location>
</feature>
<dbReference type="Proteomes" id="UP000253845">
    <property type="component" value="Unassembled WGS sequence"/>
</dbReference>
<proteinExistence type="predicted"/>
<dbReference type="PROSITE" id="PS50181">
    <property type="entry name" value="FBOX"/>
    <property type="match status" value="1"/>
</dbReference>
<dbReference type="EMBL" id="KZ851929">
    <property type="protein sequence ID" value="RDH17616.1"/>
    <property type="molecule type" value="Genomic_DNA"/>
</dbReference>
<dbReference type="InterPro" id="IPR001810">
    <property type="entry name" value="F-box_dom"/>
</dbReference>
<name>A0A370BPX7_ASPNG</name>
<evidence type="ECO:0000313" key="2">
    <source>
        <dbReference type="EMBL" id="RDH17616.1"/>
    </source>
</evidence>
<sequence>MAPPELDLNARPPCYGLGTLETLPLEVVHLTLIQLDMQSLIDFRRVNRRARQVADSVPQFRHILAQVPASIRASLGLETARYFSCQELYQTLGTAECESCGDFGGYLYLLTCRRVCFLCFTEKPDYLPLSRKDVIRKFGLGSAHIALLPRMRSLPRCYSPREIKCRPRETLFDHVAARQAGITLHGSRVSLRRSATRRLRPPRSEDPFDGCSSNPRRFMGIIRAPFLYGQKFSPEWGFHCLACKPHHYCQLLHWRRLYTSESFQGHISECGPIIDGKHVGK</sequence>
<reference evidence="2 3" key="1">
    <citation type="submission" date="2018-07" db="EMBL/GenBank/DDBJ databases">
        <title>Section-level genome sequencing of Aspergillus section Nigri to investigate inter- and intra-species variation.</title>
        <authorList>
            <consortium name="DOE Joint Genome Institute"/>
            <person name="Vesth T.C."/>
            <person name="Nybo J.L."/>
            <person name="Theobald S."/>
            <person name="Frisvad J.C."/>
            <person name="Larsen T.O."/>
            <person name="Nielsen K.F."/>
            <person name="Hoof J.B."/>
            <person name="Brandl J."/>
            <person name="Salamov A."/>
            <person name="Riley R."/>
            <person name="Gladden J.M."/>
            <person name="Phatale P."/>
            <person name="Nielsen M.T."/>
            <person name="Lyhne E.K."/>
            <person name="Kogle M.E."/>
            <person name="Strasser K."/>
            <person name="McDonnell E."/>
            <person name="Barry K."/>
            <person name="Clum A."/>
            <person name="Chen C."/>
            <person name="Nolan M."/>
            <person name="Sandor L."/>
            <person name="Kuo A."/>
            <person name="Lipzen A."/>
            <person name="Hainaut M."/>
            <person name="Drula E."/>
            <person name="Tsang A."/>
            <person name="Magnuson J.K."/>
            <person name="Henrissat B."/>
            <person name="Wiebenga A."/>
            <person name="Simmons B.A."/>
            <person name="Makela M.R."/>
            <person name="De vries R.P."/>
            <person name="Grigoriev I.V."/>
            <person name="Mortensen U.H."/>
            <person name="Baker S.E."/>
            <person name="Andersen M.R."/>
        </authorList>
    </citation>
    <scope>NUCLEOTIDE SEQUENCE [LARGE SCALE GENOMIC DNA]</scope>
    <source>
        <strain evidence="2 3">ATCC 13496</strain>
    </source>
</reference>
<protein>
    <recommendedName>
        <fullName evidence="1">F-box domain-containing protein</fullName>
    </recommendedName>
</protein>
<dbReference type="AlphaFoldDB" id="A0A370BPX7"/>
<dbReference type="InterPro" id="IPR036047">
    <property type="entry name" value="F-box-like_dom_sf"/>
</dbReference>
<dbReference type="SUPFAM" id="SSF81383">
    <property type="entry name" value="F-box domain"/>
    <property type="match status" value="1"/>
</dbReference>
<organism evidence="2 3">
    <name type="scientific">Aspergillus niger ATCC 13496</name>
    <dbReference type="NCBI Taxonomy" id="1353008"/>
    <lineage>
        <taxon>Eukaryota</taxon>
        <taxon>Fungi</taxon>
        <taxon>Dikarya</taxon>
        <taxon>Ascomycota</taxon>
        <taxon>Pezizomycotina</taxon>
        <taxon>Eurotiomycetes</taxon>
        <taxon>Eurotiomycetidae</taxon>
        <taxon>Eurotiales</taxon>
        <taxon>Aspergillaceae</taxon>
        <taxon>Aspergillus</taxon>
        <taxon>Aspergillus subgen. Circumdati</taxon>
    </lineage>
</organism>
<dbReference type="Pfam" id="PF00646">
    <property type="entry name" value="F-box"/>
    <property type="match status" value="1"/>
</dbReference>
<dbReference type="VEuPathDB" id="FungiDB:M747DRAFT_356236"/>
<gene>
    <name evidence="2" type="ORF">M747DRAFT_356236</name>
</gene>
<evidence type="ECO:0000313" key="3">
    <source>
        <dbReference type="Proteomes" id="UP000253845"/>
    </source>
</evidence>
<accession>A0A370BPX7</accession>